<dbReference type="AlphaFoldDB" id="A0A3S0KQM7"/>
<dbReference type="Pfam" id="PF00994">
    <property type="entry name" value="MoCF_biosynth"/>
    <property type="match status" value="1"/>
</dbReference>
<evidence type="ECO:0000313" key="4">
    <source>
        <dbReference type="Proteomes" id="UP000271374"/>
    </source>
</evidence>
<dbReference type="SUPFAM" id="SSF142433">
    <property type="entry name" value="CinA-like"/>
    <property type="match status" value="1"/>
</dbReference>
<dbReference type="InterPro" id="IPR050101">
    <property type="entry name" value="CinA"/>
</dbReference>
<proteinExistence type="inferred from homology"/>
<dbReference type="CDD" id="cd00885">
    <property type="entry name" value="cinA"/>
    <property type="match status" value="1"/>
</dbReference>
<evidence type="ECO:0000256" key="1">
    <source>
        <dbReference type="HAMAP-Rule" id="MF_00226"/>
    </source>
</evidence>
<dbReference type="PANTHER" id="PTHR13939">
    <property type="entry name" value="NICOTINAMIDE-NUCLEOTIDE AMIDOHYDROLASE PNCC"/>
    <property type="match status" value="1"/>
</dbReference>
<dbReference type="InterPro" id="IPR008135">
    <property type="entry name" value="Competence-induced_CinA"/>
</dbReference>
<dbReference type="Gene3D" id="3.30.70.2860">
    <property type="match status" value="1"/>
</dbReference>
<dbReference type="SUPFAM" id="SSF53218">
    <property type="entry name" value="Molybdenum cofactor biosynthesis proteins"/>
    <property type="match status" value="1"/>
</dbReference>
<dbReference type="PIRSF" id="PIRSF006728">
    <property type="entry name" value="CinA"/>
    <property type="match status" value="1"/>
</dbReference>
<dbReference type="InterPro" id="IPR008136">
    <property type="entry name" value="CinA_C"/>
</dbReference>
<dbReference type="NCBIfam" id="TIGR00199">
    <property type="entry name" value="PncC_domain"/>
    <property type="match status" value="1"/>
</dbReference>
<evidence type="ECO:0000313" key="3">
    <source>
        <dbReference type="EMBL" id="RTR35650.1"/>
    </source>
</evidence>
<dbReference type="HAMAP" id="MF_00226_B">
    <property type="entry name" value="CinA_B"/>
    <property type="match status" value="1"/>
</dbReference>
<dbReference type="Gene3D" id="3.40.980.10">
    <property type="entry name" value="MoaB/Mog-like domain"/>
    <property type="match status" value="1"/>
</dbReference>
<dbReference type="OrthoDB" id="9801454at2"/>
<dbReference type="NCBIfam" id="TIGR00200">
    <property type="entry name" value="cinA_nterm"/>
    <property type="match status" value="1"/>
</dbReference>
<evidence type="ECO:0000259" key="2">
    <source>
        <dbReference type="SMART" id="SM00852"/>
    </source>
</evidence>
<dbReference type="InterPro" id="IPR036425">
    <property type="entry name" value="MoaB/Mog-like_dom_sf"/>
</dbReference>
<dbReference type="InterPro" id="IPR041424">
    <property type="entry name" value="CinA_KH"/>
</dbReference>
<feature type="domain" description="MoaB/Mog" evidence="2">
    <location>
        <begin position="4"/>
        <end position="170"/>
    </location>
</feature>
<comment type="similarity">
    <text evidence="1">Belongs to the CinA family.</text>
</comment>
<dbReference type="Pfam" id="PF02464">
    <property type="entry name" value="CinA"/>
    <property type="match status" value="1"/>
</dbReference>
<dbReference type="Proteomes" id="UP000271374">
    <property type="component" value="Unassembled WGS sequence"/>
</dbReference>
<name>A0A3S0KQM7_9BACI</name>
<dbReference type="RefSeq" id="WP_126406128.1">
    <property type="nucleotide sequence ID" value="NZ_RXNT01000002.1"/>
</dbReference>
<dbReference type="NCBIfam" id="NF001813">
    <property type="entry name" value="PRK00549.1"/>
    <property type="match status" value="1"/>
</dbReference>
<dbReference type="PANTHER" id="PTHR13939:SF0">
    <property type="entry name" value="NMN AMIDOHYDROLASE-LIKE PROTEIN YFAY"/>
    <property type="match status" value="1"/>
</dbReference>
<dbReference type="InterPro" id="IPR001453">
    <property type="entry name" value="MoaB/Mog_dom"/>
</dbReference>
<gene>
    <name evidence="1" type="primary">cinA</name>
    <name evidence="3" type="ORF">EKG37_03180</name>
</gene>
<dbReference type="Pfam" id="PF18146">
    <property type="entry name" value="CinA_KH"/>
    <property type="match status" value="1"/>
</dbReference>
<sequence>MNAEIIAVGSELLLGQIANTNAQFLSKQLANIGVNVFYHTVVGDNSGRLKQAIEVAESRANMIIFTGGLGPTKDDLTKETIASHLGRGLIHDEDALKSIEQFFVTTKRVMTENNRKQALVLEGSQVLPNDHGMAPGMVLEVKERTYMLLPGPPKEMQPMYTAYGETAILNLLQPQDKIVSRVLRFFGIGESLLETEIEDLIDEQQNPTIAPLAADGEVTLRLTAKEKTEELANQLIEATEKKILSRVGQYFYGYDSTSLMQELFNELQKRELTLACAESLTGGLFQQEITSISGAGDVFKGGVVCYATEIKNRVLHVKQETLDTEGAVSSATAIELAENVRELLQADIGISFTGVAGPTEQEGKPVGMVFVGLAIAGRPTEVVQLQLAGTRAGIRVRTVKHGCALLLNSLKDSQNTI</sequence>
<dbReference type="InterPro" id="IPR036653">
    <property type="entry name" value="CinA-like_C"/>
</dbReference>
<comment type="caution">
    <text evidence="3">The sequence shown here is derived from an EMBL/GenBank/DDBJ whole genome shotgun (WGS) entry which is preliminary data.</text>
</comment>
<dbReference type="SMART" id="SM00852">
    <property type="entry name" value="MoCF_biosynth"/>
    <property type="match status" value="1"/>
</dbReference>
<organism evidence="3 4">
    <name type="scientific">Bacillus yapensis</name>
    <dbReference type="NCBI Taxonomy" id="2492960"/>
    <lineage>
        <taxon>Bacteria</taxon>
        <taxon>Bacillati</taxon>
        <taxon>Bacillota</taxon>
        <taxon>Bacilli</taxon>
        <taxon>Bacillales</taxon>
        <taxon>Bacillaceae</taxon>
        <taxon>Bacillus</taxon>
    </lineage>
</organism>
<protein>
    <recommendedName>
        <fullName evidence="1">Putative competence-damage inducible protein</fullName>
    </recommendedName>
</protein>
<reference evidence="3 4" key="1">
    <citation type="submission" date="2018-12" db="EMBL/GenBank/DDBJ databases">
        <title>Bacillus yapensis draft genome sequence.</title>
        <authorList>
            <person name="Yu L."/>
            <person name="Xu X."/>
            <person name="Tang X."/>
        </authorList>
    </citation>
    <scope>NUCLEOTIDE SEQUENCE [LARGE SCALE GENOMIC DNA]</scope>
    <source>
        <strain evidence="3 4">XXST-01</strain>
    </source>
</reference>
<dbReference type="Gene3D" id="3.90.950.20">
    <property type="entry name" value="CinA-like"/>
    <property type="match status" value="1"/>
</dbReference>
<keyword evidence="4" id="KW-1185">Reference proteome</keyword>
<dbReference type="EMBL" id="RXNT01000002">
    <property type="protein sequence ID" value="RTR35650.1"/>
    <property type="molecule type" value="Genomic_DNA"/>
</dbReference>
<dbReference type="NCBIfam" id="TIGR00177">
    <property type="entry name" value="molyb_syn"/>
    <property type="match status" value="1"/>
</dbReference>
<accession>A0A3S0KQM7</accession>